<sequence>MAPTKTRKKGNKIAPWAPQWWSRGREHLPKIFITRGPKKPRPDEPTPPATVDSQINQLNQQMSRLLEETTTTTVASQVDRLSERMKQLFGETPPSSPTTYRGEEEAPLADELELPSPMQALPVDLEMPSPLTLQAARTTIPKLDPTAPFFVSIPLERIFRSEVTAPERPIPTPPPCHIPECTAVRKETSRPQGRLGRSLRAYQRRGQRRVFIHTGPGTFVRVKRDIVMAMGIIPLGDTTTTEVSWPLPPDQPW</sequence>
<proteinExistence type="predicted"/>
<dbReference type="Proteomes" id="UP001353858">
    <property type="component" value="Unassembled WGS sequence"/>
</dbReference>
<evidence type="ECO:0000313" key="2">
    <source>
        <dbReference type="EMBL" id="KAK4883002.1"/>
    </source>
</evidence>
<keyword evidence="3" id="KW-1185">Reference proteome</keyword>
<feature type="region of interest" description="Disordered" evidence="1">
    <location>
        <begin position="87"/>
        <end position="107"/>
    </location>
</feature>
<organism evidence="2 3">
    <name type="scientific">Aquatica leii</name>
    <dbReference type="NCBI Taxonomy" id="1421715"/>
    <lineage>
        <taxon>Eukaryota</taxon>
        <taxon>Metazoa</taxon>
        <taxon>Ecdysozoa</taxon>
        <taxon>Arthropoda</taxon>
        <taxon>Hexapoda</taxon>
        <taxon>Insecta</taxon>
        <taxon>Pterygota</taxon>
        <taxon>Neoptera</taxon>
        <taxon>Endopterygota</taxon>
        <taxon>Coleoptera</taxon>
        <taxon>Polyphaga</taxon>
        <taxon>Elateriformia</taxon>
        <taxon>Elateroidea</taxon>
        <taxon>Lampyridae</taxon>
        <taxon>Luciolinae</taxon>
        <taxon>Aquatica</taxon>
    </lineage>
</organism>
<feature type="region of interest" description="Disordered" evidence="1">
    <location>
        <begin position="1"/>
        <end position="20"/>
    </location>
</feature>
<protein>
    <submittedName>
        <fullName evidence="2">Uncharacterized protein</fullName>
    </submittedName>
</protein>
<evidence type="ECO:0000313" key="3">
    <source>
        <dbReference type="Proteomes" id="UP001353858"/>
    </source>
</evidence>
<comment type="caution">
    <text evidence="2">The sequence shown here is derived from an EMBL/GenBank/DDBJ whole genome shotgun (WGS) entry which is preliminary data.</text>
</comment>
<gene>
    <name evidence="2" type="ORF">RN001_006321</name>
</gene>
<name>A0AAN7PDC4_9COLE</name>
<reference evidence="3" key="1">
    <citation type="submission" date="2023-01" db="EMBL/GenBank/DDBJ databases">
        <title>Key to firefly adult light organ development and bioluminescence: homeobox transcription factors regulate luciferase expression and transportation to peroxisome.</title>
        <authorList>
            <person name="Fu X."/>
        </authorList>
    </citation>
    <scope>NUCLEOTIDE SEQUENCE [LARGE SCALE GENOMIC DNA]</scope>
</reference>
<feature type="compositionally biased region" description="Basic residues" evidence="1">
    <location>
        <begin position="1"/>
        <end position="11"/>
    </location>
</feature>
<evidence type="ECO:0000256" key="1">
    <source>
        <dbReference type="SAM" id="MobiDB-lite"/>
    </source>
</evidence>
<dbReference type="AlphaFoldDB" id="A0AAN7PDC4"/>
<dbReference type="EMBL" id="JARPUR010000002">
    <property type="protein sequence ID" value="KAK4883002.1"/>
    <property type="molecule type" value="Genomic_DNA"/>
</dbReference>
<accession>A0AAN7PDC4</accession>
<feature type="region of interest" description="Disordered" evidence="1">
    <location>
        <begin position="27"/>
        <end position="53"/>
    </location>
</feature>